<protein>
    <submittedName>
        <fullName evidence="1">Uncharacterized protein</fullName>
    </submittedName>
</protein>
<keyword evidence="2" id="KW-1185">Reference proteome</keyword>
<accession>A0ACC0U248</accession>
<gene>
    <name evidence="1" type="ORF">F5148DRAFT_1151243</name>
</gene>
<dbReference type="Proteomes" id="UP001207468">
    <property type="component" value="Unassembled WGS sequence"/>
</dbReference>
<proteinExistence type="predicted"/>
<reference evidence="1" key="1">
    <citation type="submission" date="2021-03" db="EMBL/GenBank/DDBJ databases">
        <title>Evolutionary priming and transition to the ectomycorrhizal habit in an iconic lineage of mushroom-forming fungi: is preadaptation a requirement?</title>
        <authorList>
            <consortium name="DOE Joint Genome Institute"/>
            <person name="Looney B.P."/>
            <person name="Miyauchi S."/>
            <person name="Morin E."/>
            <person name="Drula E."/>
            <person name="Courty P.E."/>
            <person name="Chicoki N."/>
            <person name="Fauchery L."/>
            <person name="Kohler A."/>
            <person name="Kuo A."/>
            <person name="LaButti K."/>
            <person name="Pangilinan J."/>
            <person name="Lipzen A."/>
            <person name="Riley R."/>
            <person name="Andreopoulos W."/>
            <person name="He G."/>
            <person name="Johnson J."/>
            <person name="Barry K.W."/>
            <person name="Grigoriev I.V."/>
            <person name="Nagy L."/>
            <person name="Hibbett D."/>
            <person name="Henrissat B."/>
            <person name="Matheny P.B."/>
            <person name="Labbe J."/>
            <person name="Martin A.F."/>
        </authorList>
    </citation>
    <scope>NUCLEOTIDE SEQUENCE</scope>
    <source>
        <strain evidence="1">BPL698</strain>
    </source>
</reference>
<evidence type="ECO:0000313" key="1">
    <source>
        <dbReference type="EMBL" id="KAI9456909.1"/>
    </source>
</evidence>
<name>A0ACC0U248_9AGAM</name>
<evidence type="ECO:0000313" key="2">
    <source>
        <dbReference type="Proteomes" id="UP001207468"/>
    </source>
</evidence>
<sequence>MTIVGGMIGGEGRRETKGKEDMWARDAREVGASASHLILGRASLEGHTWVHGAGQGLTLLNSAQVNVSPWKQTGLKENLSWVDIRENVTSPPAIARGMKESSGGERGGSVSKLSVDALPRG</sequence>
<dbReference type="EMBL" id="JAGFNK010000228">
    <property type="protein sequence ID" value="KAI9456909.1"/>
    <property type="molecule type" value="Genomic_DNA"/>
</dbReference>
<comment type="caution">
    <text evidence="1">The sequence shown here is derived from an EMBL/GenBank/DDBJ whole genome shotgun (WGS) entry which is preliminary data.</text>
</comment>
<organism evidence="1 2">
    <name type="scientific">Russula earlei</name>
    <dbReference type="NCBI Taxonomy" id="71964"/>
    <lineage>
        <taxon>Eukaryota</taxon>
        <taxon>Fungi</taxon>
        <taxon>Dikarya</taxon>
        <taxon>Basidiomycota</taxon>
        <taxon>Agaricomycotina</taxon>
        <taxon>Agaricomycetes</taxon>
        <taxon>Russulales</taxon>
        <taxon>Russulaceae</taxon>
        <taxon>Russula</taxon>
    </lineage>
</organism>